<accession>A0A6J6IJH6</accession>
<name>A0A6J6IJH6_9ZZZZ</name>
<dbReference type="EMBL" id="CAEZVB010000055">
    <property type="protein sequence ID" value="CAB4624625.1"/>
    <property type="molecule type" value="Genomic_DNA"/>
</dbReference>
<protein>
    <submittedName>
        <fullName evidence="1">Unannotated protein</fullName>
    </submittedName>
</protein>
<dbReference type="AlphaFoldDB" id="A0A6J6IJH6"/>
<proteinExistence type="predicted"/>
<reference evidence="1" key="1">
    <citation type="submission" date="2020-05" db="EMBL/GenBank/DDBJ databases">
        <authorList>
            <person name="Chiriac C."/>
            <person name="Salcher M."/>
            <person name="Ghai R."/>
            <person name="Kavagutti S V."/>
        </authorList>
    </citation>
    <scope>NUCLEOTIDE SEQUENCE</scope>
</reference>
<organism evidence="1">
    <name type="scientific">freshwater metagenome</name>
    <dbReference type="NCBI Taxonomy" id="449393"/>
    <lineage>
        <taxon>unclassified sequences</taxon>
        <taxon>metagenomes</taxon>
        <taxon>ecological metagenomes</taxon>
    </lineage>
</organism>
<gene>
    <name evidence="1" type="ORF">UFOPK1908_01092</name>
</gene>
<evidence type="ECO:0000313" key="1">
    <source>
        <dbReference type="EMBL" id="CAB4624625.1"/>
    </source>
</evidence>
<sequence>MATPRSVRLDSVIEERFESFLARHQGLNGSAALNRLIDEGIRMDLVPGVHFRDGVQGRRAALVGGPEIWEVASVVRAARTLNDASEDQEVLSRVLETTSLSVGQLDTALNYWAQFAEEIDQLVDLAWAEEDRLIAIEASKKTLIRGERVTS</sequence>